<accession>A0ABT7PJC8</accession>
<dbReference type="EMBL" id="JASZZN010000009">
    <property type="protein sequence ID" value="MDM4016603.1"/>
    <property type="molecule type" value="Genomic_DNA"/>
</dbReference>
<keyword evidence="4" id="KW-0456">Lyase</keyword>
<dbReference type="PIRSF" id="PIRSF038940">
    <property type="entry name" value="Low_specificity_LTA"/>
    <property type="match status" value="1"/>
</dbReference>
<reference evidence="6 7" key="1">
    <citation type="submission" date="2023-06" db="EMBL/GenBank/DDBJ databases">
        <title>Roseiconus lacunae JC819 isolated from Gulf of Mannar region, Tamil Nadu.</title>
        <authorList>
            <person name="Pk S."/>
            <person name="Ch S."/>
            <person name="Ch V.R."/>
        </authorList>
    </citation>
    <scope>NUCLEOTIDE SEQUENCE [LARGE SCALE GENOMIC DNA]</scope>
    <source>
        <strain evidence="6 7">JC819</strain>
    </source>
</reference>
<dbReference type="InterPro" id="IPR015421">
    <property type="entry name" value="PyrdxlP-dep_Trfase_major"/>
</dbReference>
<dbReference type="InterPro" id="IPR026273">
    <property type="entry name" value="Low_specificity_L-TA_bact"/>
</dbReference>
<evidence type="ECO:0000256" key="4">
    <source>
        <dbReference type="PIRNR" id="PIRNR038940"/>
    </source>
</evidence>
<dbReference type="InterPro" id="IPR015422">
    <property type="entry name" value="PyrdxlP-dep_Trfase_small"/>
</dbReference>
<keyword evidence="3 4" id="KW-0663">Pyridoxal phosphate</keyword>
<dbReference type="Pfam" id="PF01212">
    <property type="entry name" value="Beta_elim_lyase"/>
    <property type="match status" value="1"/>
</dbReference>
<evidence type="ECO:0000259" key="5">
    <source>
        <dbReference type="Pfam" id="PF01212"/>
    </source>
</evidence>
<dbReference type="Gene3D" id="3.40.640.10">
    <property type="entry name" value="Type I PLP-dependent aspartate aminotransferase-like (Major domain)"/>
    <property type="match status" value="1"/>
</dbReference>
<dbReference type="CDD" id="cd06502">
    <property type="entry name" value="TA_like"/>
    <property type="match status" value="1"/>
</dbReference>
<sequence length="356" mass="39340">MYFASDNWAGAADEIAESLRQHSGGFSPAYGESDLDKRLEERFNELFEREVAVFFVGTGTAANSLALSATNRPGGFVLCHREAHLIEDECGAPEFFTSGARLAPIDGAHGKLDLQRLREGLERFDPNFVHHGQPMAVSLTQATEVGTVYSCEELQAIADLTHSFGLPLHMDGARFANAMVRLGVTPAEMTWKSGIDILSFGGTKNGCWCAEALVFMNPERAKQLPFIRKRAAQLFSKTRFIAAQFHAYLDDDLWISLAKHANSMADELGERLNQFSNLRVAWKCQSNELFVTMPKQLAKRLLDQGAKFYPWPVPAEFAPKLAAGDGLYRLVTSFATEREQIDQLVAAIEASSKPTS</sequence>
<dbReference type="RefSeq" id="WP_149496916.1">
    <property type="nucleotide sequence ID" value="NZ_JAJMQV010000088.1"/>
</dbReference>
<comment type="catalytic activity">
    <reaction evidence="4">
        <text>L-allo-threonine = acetaldehyde + glycine</text>
        <dbReference type="Rhea" id="RHEA:26209"/>
        <dbReference type="ChEBI" id="CHEBI:15343"/>
        <dbReference type="ChEBI" id="CHEBI:57305"/>
        <dbReference type="ChEBI" id="CHEBI:58585"/>
        <dbReference type="EC" id="4.1.2.48"/>
    </reaction>
</comment>
<dbReference type="Proteomes" id="UP001239462">
    <property type="component" value="Unassembled WGS sequence"/>
</dbReference>
<proteinExistence type="inferred from homology"/>
<keyword evidence="7" id="KW-1185">Reference proteome</keyword>
<protein>
    <recommendedName>
        <fullName evidence="4">L-threonine aldolase</fullName>
        <ecNumber evidence="4">4.1.2.48</ecNumber>
    </recommendedName>
</protein>
<organism evidence="6 7">
    <name type="scientific">Roseiconus lacunae</name>
    <dbReference type="NCBI Taxonomy" id="2605694"/>
    <lineage>
        <taxon>Bacteria</taxon>
        <taxon>Pseudomonadati</taxon>
        <taxon>Planctomycetota</taxon>
        <taxon>Planctomycetia</taxon>
        <taxon>Pirellulales</taxon>
        <taxon>Pirellulaceae</taxon>
        <taxon>Roseiconus</taxon>
    </lineage>
</organism>
<feature type="domain" description="Aromatic amino acid beta-eliminating lyase/threonine aldolase" evidence="5">
    <location>
        <begin position="3"/>
        <end position="281"/>
    </location>
</feature>
<evidence type="ECO:0000256" key="1">
    <source>
        <dbReference type="ARBA" id="ARBA00001933"/>
    </source>
</evidence>
<evidence type="ECO:0000256" key="3">
    <source>
        <dbReference type="ARBA" id="ARBA00022898"/>
    </source>
</evidence>
<evidence type="ECO:0000256" key="2">
    <source>
        <dbReference type="ARBA" id="ARBA00006966"/>
    </source>
</evidence>
<comment type="function">
    <text evidence="4">Catalyzes the cleavage of L-allo-threonine and L-threonine to glycine and acetaldehyde.</text>
</comment>
<dbReference type="InterPro" id="IPR001597">
    <property type="entry name" value="ArAA_b-elim_lyase/Thr_aldolase"/>
</dbReference>
<evidence type="ECO:0000313" key="7">
    <source>
        <dbReference type="Proteomes" id="UP001239462"/>
    </source>
</evidence>
<dbReference type="PANTHER" id="PTHR48097:SF5">
    <property type="entry name" value="LOW SPECIFICITY L-THREONINE ALDOLASE"/>
    <property type="match status" value="1"/>
</dbReference>
<comment type="catalytic activity">
    <reaction evidence="4">
        <text>L-threonine = acetaldehyde + glycine</text>
        <dbReference type="Rhea" id="RHEA:19625"/>
        <dbReference type="ChEBI" id="CHEBI:15343"/>
        <dbReference type="ChEBI" id="CHEBI:57305"/>
        <dbReference type="ChEBI" id="CHEBI:57926"/>
        <dbReference type="EC" id="4.1.2.48"/>
    </reaction>
</comment>
<dbReference type="InterPro" id="IPR015424">
    <property type="entry name" value="PyrdxlP-dep_Trfase"/>
</dbReference>
<dbReference type="EC" id="4.1.2.48" evidence="4"/>
<dbReference type="SUPFAM" id="SSF53383">
    <property type="entry name" value="PLP-dependent transferases"/>
    <property type="match status" value="1"/>
</dbReference>
<dbReference type="PANTHER" id="PTHR48097">
    <property type="entry name" value="L-THREONINE ALDOLASE-RELATED"/>
    <property type="match status" value="1"/>
</dbReference>
<gene>
    <name evidence="6" type="ORF">QTN89_14250</name>
</gene>
<comment type="caution">
    <text evidence="6">The sequence shown here is derived from an EMBL/GenBank/DDBJ whole genome shotgun (WGS) entry which is preliminary data.</text>
</comment>
<comment type="similarity">
    <text evidence="2 4">Belongs to the threonine aldolase family.</text>
</comment>
<comment type="cofactor">
    <cofactor evidence="1 4">
        <name>pyridoxal 5'-phosphate</name>
        <dbReference type="ChEBI" id="CHEBI:597326"/>
    </cofactor>
</comment>
<dbReference type="Gene3D" id="3.90.1150.10">
    <property type="entry name" value="Aspartate Aminotransferase, domain 1"/>
    <property type="match status" value="1"/>
</dbReference>
<evidence type="ECO:0000313" key="6">
    <source>
        <dbReference type="EMBL" id="MDM4016603.1"/>
    </source>
</evidence>
<name>A0ABT7PJC8_9BACT</name>